<dbReference type="Proteomes" id="UP000325788">
    <property type="component" value="Unassembled WGS sequence"/>
</dbReference>
<dbReference type="PANTHER" id="PTHR36849:SF1">
    <property type="entry name" value="CYTOPLASMIC PROTEIN"/>
    <property type="match status" value="1"/>
</dbReference>
<dbReference type="AlphaFoldDB" id="A0A5N4WA97"/>
<dbReference type="RefSeq" id="WP_016165328.1">
    <property type="nucleotide sequence ID" value="NZ_BBNK01000011.1"/>
</dbReference>
<sequence length="120" mass="14174">MQIQIKRAYSPVTIDDGLRILVDRLWPRGIKKQDAKIDLWPKEITPSTVLRQSYHQDLIGWEEFRAKYLLELRQHPETLAELRRLVQHHNISLITAAKNATQNHALVLKHYLEFPEDENT</sequence>
<evidence type="ECO:0000313" key="2">
    <source>
        <dbReference type="Proteomes" id="UP000325788"/>
    </source>
</evidence>
<gene>
    <name evidence="1" type="ORF">F4W09_12680</name>
</gene>
<proteinExistence type="predicted"/>
<evidence type="ECO:0000313" key="1">
    <source>
        <dbReference type="EMBL" id="KAB1853302.1"/>
    </source>
</evidence>
<comment type="caution">
    <text evidence="1">The sequence shown here is derived from an EMBL/GenBank/DDBJ whole genome shotgun (WGS) entry which is preliminary data.</text>
</comment>
<dbReference type="PANTHER" id="PTHR36849">
    <property type="entry name" value="CYTOPLASMIC PROTEIN-RELATED"/>
    <property type="match status" value="1"/>
</dbReference>
<protein>
    <submittedName>
        <fullName evidence="1">DUF488 family protein</fullName>
    </submittedName>
</protein>
<organism evidence="1 2">
    <name type="scientific">Acinetobacter tandoii</name>
    <dbReference type="NCBI Taxonomy" id="202954"/>
    <lineage>
        <taxon>Bacteria</taxon>
        <taxon>Pseudomonadati</taxon>
        <taxon>Pseudomonadota</taxon>
        <taxon>Gammaproteobacteria</taxon>
        <taxon>Moraxellales</taxon>
        <taxon>Moraxellaceae</taxon>
        <taxon>Acinetobacter</taxon>
    </lineage>
</organism>
<reference evidence="1 2" key="1">
    <citation type="submission" date="2019-09" db="EMBL/GenBank/DDBJ databases">
        <title>Draft genome sequence of Acinetobacter tandoii W4-4-4 isolated from environmental water sample.</title>
        <authorList>
            <person name="Wee S.K."/>
            <person name="Yan B."/>
            <person name="Mustaffa S.B."/>
            <person name="Yap E.P.H."/>
        </authorList>
    </citation>
    <scope>NUCLEOTIDE SEQUENCE [LARGE SCALE GENOMIC DNA]</scope>
    <source>
        <strain evidence="1 2">W4-4-4</strain>
    </source>
</reference>
<dbReference type="EMBL" id="VXLD01000009">
    <property type="protein sequence ID" value="KAB1853302.1"/>
    <property type="molecule type" value="Genomic_DNA"/>
</dbReference>
<accession>A0A5N4WA97</accession>
<dbReference type="Pfam" id="PF22752">
    <property type="entry name" value="DUF488-N3i"/>
    <property type="match status" value="1"/>
</dbReference>
<name>A0A5N4WA97_9GAMM</name>
<dbReference type="InterPro" id="IPR052552">
    <property type="entry name" value="YeaO-like"/>
</dbReference>